<dbReference type="AlphaFoldDB" id="A0A8H4ENC8"/>
<accession>A0A8H4ENC8</accession>
<feature type="chain" id="PRO_5034272652" evidence="2">
    <location>
        <begin position="24"/>
        <end position="194"/>
    </location>
</feature>
<evidence type="ECO:0000256" key="2">
    <source>
        <dbReference type="SAM" id="SignalP"/>
    </source>
</evidence>
<reference evidence="3 4" key="1">
    <citation type="journal article" date="2019" name="Environ. Microbiol.">
        <title>At the nexus of three kingdoms: the genome of the mycorrhizal fungus Gigaspora margarita provides insights into plant, endobacterial and fungal interactions.</title>
        <authorList>
            <person name="Venice F."/>
            <person name="Ghignone S."/>
            <person name="Salvioli di Fossalunga A."/>
            <person name="Amselem J."/>
            <person name="Novero M."/>
            <person name="Xianan X."/>
            <person name="Sedzielewska Toro K."/>
            <person name="Morin E."/>
            <person name="Lipzen A."/>
            <person name="Grigoriev I.V."/>
            <person name="Henrissat B."/>
            <person name="Martin F.M."/>
            <person name="Bonfante P."/>
        </authorList>
    </citation>
    <scope>NUCLEOTIDE SEQUENCE [LARGE SCALE GENOMIC DNA]</scope>
    <source>
        <strain evidence="3 4">BEG34</strain>
    </source>
</reference>
<dbReference type="Proteomes" id="UP000439903">
    <property type="component" value="Unassembled WGS sequence"/>
</dbReference>
<feature type="transmembrane region" description="Helical" evidence="1">
    <location>
        <begin position="67"/>
        <end position="90"/>
    </location>
</feature>
<feature type="transmembrane region" description="Helical" evidence="1">
    <location>
        <begin position="102"/>
        <end position="120"/>
    </location>
</feature>
<sequence>MNNLMHFTFKKLIFLLFLQHAAASIVNESYSSNEDLYDAVLNTLFPITFTVLLQVKENPESIRNTVLPLFDDILYNFITWGIPLVVSFIYEDTYAIKFYTSINMFVHITCAIICIMYAGIKHKRLEDIKIDRGNLFFFIPLFLILFPVMAIPLFWVINISRNDDFTSINLIFLILFGLLLIIAFLAICKSSFNY</sequence>
<proteinExistence type="predicted"/>
<keyword evidence="4" id="KW-1185">Reference proteome</keyword>
<gene>
    <name evidence="3" type="ORF">F8M41_015324</name>
</gene>
<feature type="transmembrane region" description="Helical" evidence="1">
    <location>
        <begin position="132"/>
        <end position="155"/>
    </location>
</feature>
<keyword evidence="1" id="KW-1133">Transmembrane helix</keyword>
<comment type="caution">
    <text evidence="3">The sequence shown here is derived from an EMBL/GenBank/DDBJ whole genome shotgun (WGS) entry which is preliminary data.</text>
</comment>
<evidence type="ECO:0000313" key="3">
    <source>
        <dbReference type="EMBL" id="KAF0523849.1"/>
    </source>
</evidence>
<keyword evidence="1" id="KW-0812">Transmembrane</keyword>
<name>A0A8H4ENC8_GIGMA</name>
<organism evidence="3 4">
    <name type="scientific">Gigaspora margarita</name>
    <dbReference type="NCBI Taxonomy" id="4874"/>
    <lineage>
        <taxon>Eukaryota</taxon>
        <taxon>Fungi</taxon>
        <taxon>Fungi incertae sedis</taxon>
        <taxon>Mucoromycota</taxon>
        <taxon>Glomeromycotina</taxon>
        <taxon>Glomeromycetes</taxon>
        <taxon>Diversisporales</taxon>
        <taxon>Gigasporaceae</taxon>
        <taxon>Gigaspora</taxon>
    </lineage>
</organism>
<evidence type="ECO:0000313" key="4">
    <source>
        <dbReference type="Proteomes" id="UP000439903"/>
    </source>
</evidence>
<evidence type="ECO:0000256" key="1">
    <source>
        <dbReference type="SAM" id="Phobius"/>
    </source>
</evidence>
<keyword evidence="2" id="KW-0732">Signal</keyword>
<protein>
    <submittedName>
        <fullName evidence="3">Uncharacterized protein</fullName>
    </submittedName>
</protein>
<dbReference type="EMBL" id="WTPW01000320">
    <property type="protein sequence ID" value="KAF0523849.1"/>
    <property type="molecule type" value="Genomic_DNA"/>
</dbReference>
<feature type="signal peptide" evidence="2">
    <location>
        <begin position="1"/>
        <end position="23"/>
    </location>
</feature>
<keyword evidence="1" id="KW-0472">Membrane</keyword>
<feature type="transmembrane region" description="Helical" evidence="1">
    <location>
        <begin position="39"/>
        <end position="55"/>
    </location>
</feature>
<feature type="transmembrane region" description="Helical" evidence="1">
    <location>
        <begin position="167"/>
        <end position="188"/>
    </location>
</feature>
<dbReference type="OrthoDB" id="2434437at2759"/>